<feature type="transmembrane region" description="Helical" evidence="7">
    <location>
        <begin position="390"/>
        <end position="413"/>
    </location>
</feature>
<dbReference type="InterPro" id="IPR002259">
    <property type="entry name" value="Eqnu_transpt"/>
</dbReference>
<keyword evidence="5 7" id="KW-1133">Transmembrane helix</keyword>
<keyword evidence="6 7" id="KW-0472">Membrane</keyword>
<gene>
    <name evidence="8" type="ORF">LPJ61_000068</name>
</gene>
<dbReference type="GO" id="GO:0034257">
    <property type="term" value="F:nicotinamide riboside transmembrane transporter activity"/>
    <property type="evidence" value="ECO:0007669"/>
    <property type="project" value="TreeGrafter"/>
</dbReference>
<keyword evidence="4 7" id="KW-0812">Transmembrane</keyword>
<dbReference type="GO" id="GO:0000329">
    <property type="term" value="C:fungal-type vacuole membrane"/>
    <property type="evidence" value="ECO:0007669"/>
    <property type="project" value="TreeGrafter"/>
</dbReference>
<dbReference type="PRINTS" id="PR01130">
    <property type="entry name" value="DERENTRNSPRT"/>
</dbReference>
<evidence type="ECO:0000256" key="4">
    <source>
        <dbReference type="ARBA" id="ARBA00022692"/>
    </source>
</evidence>
<name>A0A9W7YJK9_9FUNG</name>
<dbReference type="PANTHER" id="PTHR10332:SF88">
    <property type="entry name" value="EQUILIBRATIVE NUCLEOSIDE TRANSPORTER 1, ISOFORM A"/>
    <property type="match status" value="1"/>
</dbReference>
<keyword evidence="3" id="KW-0813">Transport</keyword>
<evidence type="ECO:0008006" key="10">
    <source>
        <dbReference type="Google" id="ProtNLM"/>
    </source>
</evidence>
<feature type="transmembrane region" description="Helical" evidence="7">
    <location>
        <begin position="81"/>
        <end position="102"/>
    </location>
</feature>
<feature type="transmembrane region" description="Helical" evidence="7">
    <location>
        <begin position="144"/>
        <end position="165"/>
    </location>
</feature>
<evidence type="ECO:0000313" key="8">
    <source>
        <dbReference type="EMBL" id="KAJ1736284.1"/>
    </source>
</evidence>
<dbReference type="GO" id="GO:0015205">
    <property type="term" value="F:nucleobase transmembrane transporter activity"/>
    <property type="evidence" value="ECO:0007669"/>
    <property type="project" value="TreeGrafter"/>
</dbReference>
<dbReference type="Pfam" id="PF01733">
    <property type="entry name" value="Nucleoside_tran"/>
    <property type="match status" value="1"/>
</dbReference>
<comment type="subcellular location">
    <subcellularLocation>
        <location evidence="1">Membrane</location>
        <topology evidence="1">Multi-pass membrane protein</topology>
    </subcellularLocation>
</comment>
<evidence type="ECO:0000256" key="7">
    <source>
        <dbReference type="SAM" id="Phobius"/>
    </source>
</evidence>
<feature type="transmembrane region" description="Helical" evidence="7">
    <location>
        <begin position="108"/>
        <end position="132"/>
    </location>
</feature>
<dbReference type="PANTHER" id="PTHR10332">
    <property type="entry name" value="EQUILIBRATIVE NUCLEOSIDE TRANSPORTER"/>
    <property type="match status" value="1"/>
</dbReference>
<comment type="similarity">
    <text evidence="2">Belongs to the SLC29A/ENT transporter (TC 2.A.57) family.</text>
</comment>
<feature type="transmembrane region" description="Helical" evidence="7">
    <location>
        <begin position="185"/>
        <end position="203"/>
    </location>
</feature>
<evidence type="ECO:0000256" key="1">
    <source>
        <dbReference type="ARBA" id="ARBA00004141"/>
    </source>
</evidence>
<evidence type="ECO:0000313" key="9">
    <source>
        <dbReference type="Proteomes" id="UP001143981"/>
    </source>
</evidence>
<organism evidence="8 9">
    <name type="scientific">Coemansia biformis</name>
    <dbReference type="NCBI Taxonomy" id="1286918"/>
    <lineage>
        <taxon>Eukaryota</taxon>
        <taxon>Fungi</taxon>
        <taxon>Fungi incertae sedis</taxon>
        <taxon>Zoopagomycota</taxon>
        <taxon>Kickxellomycotina</taxon>
        <taxon>Kickxellomycetes</taxon>
        <taxon>Kickxellales</taxon>
        <taxon>Kickxellaceae</taxon>
        <taxon>Coemansia</taxon>
    </lineage>
</organism>
<evidence type="ECO:0000256" key="2">
    <source>
        <dbReference type="ARBA" id="ARBA00007965"/>
    </source>
</evidence>
<proteinExistence type="inferred from homology"/>
<dbReference type="GO" id="GO:0005886">
    <property type="term" value="C:plasma membrane"/>
    <property type="evidence" value="ECO:0007669"/>
    <property type="project" value="TreeGrafter"/>
</dbReference>
<feature type="transmembrane region" description="Helical" evidence="7">
    <location>
        <begin position="50"/>
        <end position="69"/>
    </location>
</feature>
<evidence type="ECO:0000256" key="5">
    <source>
        <dbReference type="ARBA" id="ARBA00022989"/>
    </source>
</evidence>
<accession>A0A9W7YJK9</accession>
<feature type="transmembrane region" description="Helical" evidence="7">
    <location>
        <begin position="425"/>
        <end position="450"/>
    </location>
</feature>
<dbReference type="OrthoDB" id="10261753at2759"/>
<protein>
    <recommendedName>
        <fullName evidence="10">Nucleoside transporter</fullName>
    </recommendedName>
</protein>
<keyword evidence="9" id="KW-1185">Reference proteome</keyword>
<feature type="transmembrane region" description="Helical" evidence="7">
    <location>
        <begin position="12"/>
        <end position="30"/>
    </location>
</feature>
<sequence>MTGTEDVRYLYWRFVALGVATLAAWNAYIVSADFFRWVLRDTPLTDSFESLFSVTSNSVNLAALCYALYTQAGANHSRRICNGLAATAAAFGVMALVAAVGVEGWMALVAALLALCAAAVASAYIQCSVYGIAAPLPTPCAEGYMGGQAIAGTIASAAQLAVVYSGPDRAGAAPTAVSGHLQLRTAAYFGALAVFLALCAGVWRQMHARLALRNTRDGGWTADHAGAVANAGPAQRSPSLNELDVVAPESGYAVPPAADGAVLRRAKWLESLLGLQNALPIYVTCAEIAPFILVSGVVMGQTLAVFPPLTEAVVSSPRSSPRVSHLTAWHFLMFNVGDYAGRLCTRWLGCRSLRTLRWASHARWLLVPALLLFPTAATPLQRSLLVHSDLLFLTAVLALGWTNGWAATTALILGPQYATSKELAGSILGVAMCVGLVIGAVASYPILLIAGTS</sequence>
<dbReference type="Proteomes" id="UP001143981">
    <property type="component" value="Unassembled WGS sequence"/>
</dbReference>
<evidence type="ECO:0000256" key="3">
    <source>
        <dbReference type="ARBA" id="ARBA00022448"/>
    </source>
</evidence>
<comment type="caution">
    <text evidence="8">The sequence shown here is derived from an EMBL/GenBank/DDBJ whole genome shotgun (WGS) entry which is preliminary data.</text>
</comment>
<reference evidence="8" key="1">
    <citation type="submission" date="2022-07" db="EMBL/GenBank/DDBJ databases">
        <title>Phylogenomic reconstructions and comparative analyses of Kickxellomycotina fungi.</title>
        <authorList>
            <person name="Reynolds N.K."/>
            <person name="Stajich J.E."/>
            <person name="Barry K."/>
            <person name="Grigoriev I.V."/>
            <person name="Crous P."/>
            <person name="Smith M.E."/>
        </authorList>
    </citation>
    <scope>NUCLEOTIDE SEQUENCE</scope>
    <source>
        <strain evidence="8">BCRC 34381</strain>
    </source>
</reference>
<evidence type="ECO:0000256" key="6">
    <source>
        <dbReference type="ARBA" id="ARBA00023136"/>
    </source>
</evidence>
<dbReference type="AlphaFoldDB" id="A0A9W7YJK9"/>
<dbReference type="EMBL" id="JANBOI010000001">
    <property type="protein sequence ID" value="KAJ1736284.1"/>
    <property type="molecule type" value="Genomic_DNA"/>
</dbReference>
<feature type="transmembrane region" description="Helical" evidence="7">
    <location>
        <begin position="361"/>
        <end position="378"/>
    </location>
</feature>